<proteinExistence type="predicted"/>
<feature type="transmembrane region" description="Helical" evidence="1">
    <location>
        <begin position="39"/>
        <end position="63"/>
    </location>
</feature>
<evidence type="ECO:0000313" key="3">
    <source>
        <dbReference type="Proteomes" id="UP000215185"/>
    </source>
</evidence>
<name>A0A239SV07_9STRE</name>
<evidence type="ECO:0000256" key="1">
    <source>
        <dbReference type="SAM" id="Phobius"/>
    </source>
</evidence>
<dbReference type="AlphaFoldDB" id="A0A239SV07"/>
<organism evidence="2 3">
    <name type="scientific">Streptococcus merionis</name>
    <dbReference type="NCBI Taxonomy" id="400065"/>
    <lineage>
        <taxon>Bacteria</taxon>
        <taxon>Bacillati</taxon>
        <taxon>Bacillota</taxon>
        <taxon>Bacilli</taxon>
        <taxon>Lactobacillales</taxon>
        <taxon>Streptococcaceae</taxon>
        <taxon>Streptococcus</taxon>
    </lineage>
</organism>
<evidence type="ECO:0000313" key="2">
    <source>
        <dbReference type="EMBL" id="SNU89099.1"/>
    </source>
</evidence>
<dbReference type="RefSeq" id="WP_018373280.1">
    <property type="nucleotide sequence ID" value="NZ_LT906439.1"/>
</dbReference>
<protein>
    <submittedName>
        <fullName evidence="2">Uncharacterized protein</fullName>
    </submittedName>
</protein>
<gene>
    <name evidence="2" type="ORF">SAMEA4412692_01347</name>
</gene>
<dbReference type="EMBL" id="LT906439">
    <property type="protein sequence ID" value="SNU89099.1"/>
    <property type="molecule type" value="Genomic_DNA"/>
</dbReference>
<accession>A0A239SV07</accession>
<feature type="transmembrane region" description="Helical" evidence="1">
    <location>
        <begin position="70"/>
        <end position="89"/>
    </location>
</feature>
<feature type="transmembrane region" description="Helical" evidence="1">
    <location>
        <begin position="95"/>
        <end position="112"/>
    </location>
</feature>
<keyword evidence="1" id="KW-0812">Transmembrane</keyword>
<feature type="transmembrane region" description="Helical" evidence="1">
    <location>
        <begin position="12"/>
        <end position="33"/>
    </location>
</feature>
<keyword evidence="3" id="KW-1185">Reference proteome</keyword>
<keyword evidence="1" id="KW-1133">Transmembrane helix</keyword>
<dbReference type="STRING" id="1123308.GCA_000380085_00711"/>
<sequence length="113" mass="13294">MFKDYQQLYRGVTAYFKTYIILLLLLIAILLAFERGWGLFVVLWLTVPHLPFILLAWLFAFFAYKSANRVIWLLSLVCLFLSMAWWLFYGLEVQSWSYAIGVPFVIFPIVATI</sequence>
<keyword evidence="1" id="KW-0472">Membrane</keyword>
<reference evidence="2 3" key="1">
    <citation type="submission" date="2017-06" db="EMBL/GenBank/DDBJ databases">
        <authorList>
            <consortium name="Pathogen Informatics"/>
        </authorList>
    </citation>
    <scope>NUCLEOTIDE SEQUENCE [LARGE SCALE GENOMIC DNA]</scope>
    <source>
        <strain evidence="2 3">NCTC13788</strain>
    </source>
</reference>
<dbReference type="Proteomes" id="UP000215185">
    <property type="component" value="Chromosome 1"/>
</dbReference>
<dbReference type="OrthoDB" id="10011304at2"/>
<dbReference type="KEGG" id="smen:SAMEA4412692_1347"/>